<proteinExistence type="predicted"/>
<feature type="compositionally biased region" description="Low complexity" evidence="1">
    <location>
        <begin position="74"/>
        <end position="111"/>
    </location>
</feature>
<evidence type="ECO:0000313" key="3">
    <source>
        <dbReference type="Proteomes" id="UP000237433"/>
    </source>
</evidence>
<accession>A0ABD6VY06</accession>
<sequence>MAALKNALKLVWYDKADPDQKKKAFNFSSIKEHIGDADLLKFQDLVKAMFPDYEFASVAVISNIDITPELAAQAEPAPDTSTTTPPADGTTPPADTGTPAATETPAEGGKA</sequence>
<reference evidence="2 3" key="1">
    <citation type="journal article" date="2015" name="J. Am. Soc. Brew. Chem.">
        <title>Dissolved carbon dioxide selects for lactic acid bacteria able to grow in and spoil packaged beer.</title>
        <authorList>
            <person name="Bergsveinson J."/>
            <person name="Redekop A."/>
            <person name="Zoerb S."/>
            <person name="Ziola B."/>
        </authorList>
    </citation>
    <scope>NUCLEOTIDE SEQUENCE [LARGE SCALE GENOMIC DNA]</scope>
    <source>
        <strain evidence="2 3">CCC B1205</strain>
    </source>
</reference>
<comment type="caution">
    <text evidence="2">The sequence shown here is derived from an EMBL/GenBank/DDBJ whole genome shotgun (WGS) entry which is preliminary data.</text>
</comment>
<evidence type="ECO:0000313" key="2">
    <source>
        <dbReference type="EMBL" id="POE40586.1"/>
    </source>
</evidence>
<dbReference type="Proteomes" id="UP000237433">
    <property type="component" value="Unassembled WGS sequence"/>
</dbReference>
<protein>
    <submittedName>
        <fullName evidence="2">Uncharacterized protein</fullName>
    </submittedName>
</protein>
<feature type="region of interest" description="Disordered" evidence="1">
    <location>
        <begin position="71"/>
        <end position="111"/>
    </location>
</feature>
<dbReference type="EMBL" id="LGIY01000025">
    <property type="protein sequence ID" value="POE40586.1"/>
    <property type="molecule type" value="Genomic_DNA"/>
</dbReference>
<dbReference type="RefSeq" id="WP_103220121.1">
    <property type="nucleotide sequence ID" value="NZ_LGIY01000025.1"/>
</dbReference>
<dbReference type="AlphaFoldDB" id="A0ABD6VY06"/>
<gene>
    <name evidence="2" type="ORF">ACX51_12595</name>
</gene>
<name>A0ABD6VY06_LACPA</name>
<organism evidence="2 3">
    <name type="scientific">Lacticaseibacillus paracasei</name>
    <name type="common">Lactobacillus paracasei</name>
    <dbReference type="NCBI Taxonomy" id="1597"/>
    <lineage>
        <taxon>Bacteria</taxon>
        <taxon>Bacillati</taxon>
        <taxon>Bacillota</taxon>
        <taxon>Bacilli</taxon>
        <taxon>Lactobacillales</taxon>
        <taxon>Lactobacillaceae</taxon>
        <taxon>Lacticaseibacillus</taxon>
    </lineage>
</organism>
<evidence type="ECO:0000256" key="1">
    <source>
        <dbReference type="SAM" id="MobiDB-lite"/>
    </source>
</evidence>